<dbReference type="PROSITE" id="PS51007">
    <property type="entry name" value="CYTC"/>
    <property type="match status" value="1"/>
</dbReference>
<evidence type="ECO:0000256" key="3">
    <source>
        <dbReference type="ARBA" id="ARBA00023004"/>
    </source>
</evidence>
<keyword evidence="1 4" id="KW-0349">Heme</keyword>
<dbReference type="GO" id="GO:0020037">
    <property type="term" value="F:heme binding"/>
    <property type="evidence" value="ECO:0007669"/>
    <property type="project" value="InterPro"/>
</dbReference>
<evidence type="ECO:0000256" key="1">
    <source>
        <dbReference type="ARBA" id="ARBA00022617"/>
    </source>
</evidence>
<protein>
    <submittedName>
        <fullName evidence="6">Sulfide dehydrogenase, cytochrome subunit</fullName>
    </submittedName>
</protein>
<dbReference type="InterPro" id="IPR009056">
    <property type="entry name" value="Cyt_c-like_dom"/>
</dbReference>
<keyword evidence="2 4" id="KW-0479">Metal-binding</keyword>
<accession>N0B0V8</accession>
<dbReference type="GO" id="GO:0009055">
    <property type="term" value="F:electron transfer activity"/>
    <property type="evidence" value="ECO:0007669"/>
    <property type="project" value="InterPro"/>
</dbReference>
<evidence type="ECO:0000256" key="4">
    <source>
        <dbReference type="PROSITE-ProRule" id="PRU00433"/>
    </source>
</evidence>
<dbReference type="AlphaFoldDB" id="N0B0V8"/>
<dbReference type="HOGENOM" id="CLU_128253_2_3_5"/>
<dbReference type="SUPFAM" id="SSF46626">
    <property type="entry name" value="Cytochrome c"/>
    <property type="match status" value="1"/>
</dbReference>
<evidence type="ECO:0000313" key="6">
    <source>
        <dbReference type="EMBL" id="AGK57089.1"/>
    </source>
</evidence>
<feature type="domain" description="Cytochrome c" evidence="5">
    <location>
        <begin position="40"/>
        <end position="124"/>
    </location>
</feature>
<organism evidence="6 7">
    <name type="scientific">Hyphomicrobium denitrificans 1NES1</name>
    <dbReference type="NCBI Taxonomy" id="670307"/>
    <lineage>
        <taxon>Bacteria</taxon>
        <taxon>Pseudomonadati</taxon>
        <taxon>Pseudomonadota</taxon>
        <taxon>Alphaproteobacteria</taxon>
        <taxon>Hyphomicrobiales</taxon>
        <taxon>Hyphomicrobiaceae</taxon>
        <taxon>Hyphomicrobium</taxon>
    </lineage>
</organism>
<evidence type="ECO:0000256" key="2">
    <source>
        <dbReference type="ARBA" id="ARBA00022723"/>
    </source>
</evidence>
<dbReference type="Proteomes" id="UP000005952">
    <property type="component" value="Chromosome"/>
</dbReference>
<dbReference type="STRING" id="670307.HYPDE_27043"/>
<keyword evidence="7" id="KW-1185">Reference proteome</keyword>
<sequence>MNVREKRRAIAAFDCSRKGERRRVTRCIMLVGVVAVMGITDASSAENQVSPTGRLLASNCSQCHGTNKAAAGFDALVGKPANKLMRKLEKYQSGAEGEGIMTRHALGYTDQQLRDIAQWLSGQR</sequence>
<dbReference type="InterPro" id="IPR036909">
    <property type="entry name" value="Cyt_c-like_dom_sf"/>
</dbReference>
<evidence type="ECO:0000259" key="5">
    <source>
        <dbReference type="PROSITE" id="PS51007"/>
    </source>
</evidence>
<gene>
    <name evidence="6" type="ORF">HYPDE_27043</name>
</gene>
<proteinExistence type="predicted"/>
<name>N0B0V8_9HYPH</name>
<dbReference type="EMBL" id="CP005587">
    <property type="protein sequence ID" value="AGK57089.1"/>
    <property type="molecule type" value="Genomic_DNA"/>
</dbReference>
<reference evidence="6 7" key="1">
    <citation type="journal article" date="2013" name="Genome Announc.">
        <title>Genome sequences for three denitrifying bacterial strains isolated from a uranium- and nitrate-contaminated subsurface environment.</title>
        <authorList>
            <person name="Venkatramanan R."/>
            <person name="Prakash O."/>
            <person name="Woyke T."/>
            <person name="Chain P."/>
            <person name="Goodwin L.A."/>
            <person name="Watson D."/>
            <person name="Brooks S."/>
            <person name="Kostka J.E."/>
            <person name="Green S.J."/>
        </authorList>
    </citation>
    <scope>NUCLEOTIDE SEQUENCE [LARGE SCALE GENOMIC DNA]</scope>
    <source>
        <strain evidence="6 7">1NES1</strain>
    </source>
</reference>
<dbReference type="Gene3D" id="1.10.760.10">
    <property type="entry name" value="Cytochrome c-like domain"/>
    <property type="match status" value="1"/>
</dbReference>
<keyword evidence="3 4" id="KW-0408">Iron</keyword>
<dbReference type="eggNOG" id="COG2863">
    <property type="taxonomic scope" value="Bacteria"/>
</dbReference>
<dbReference type="GO" id="GO:0046872">
    <property type="term" value="F:metal ion binding"/>
    <property type="evidence" value="ECO:0007669"/>
    <property type="project" value="UniProtKB-KW"/>
</dbReference>
<dbReference type="RefSeq" id="WP_015597126.1">
    <property type="nucleotide sequence ID" value="NC_021172.1"/>
</dbReference>
<evidence type="ECO:0000313" key="7">
    <source>
        <dbReference type="Proteomes" id="UP000005952"/>
    </source>
</evidence>
<dbReference type="KEGG" id="hdt:HYPDE_27043"/>
<dbReference type="OrthoDB" id="9805828at2"/>